<dbReference type="PROSITE" id="PS00194">
    <property type="entry name" value="THIOREDOXIN_1"/>
    <property type="match status" value="3"/>
</dbReference>
<gene>
    <name evidence="12" type="primary">PDIA3</name>
    <name evidence="12" type="ORF">SNAT2548_LOCUS10622</name>
</gene>
<dbReference type="Gene3D" id="3.40.30.10">
    <property type="entry name" value="Glutaredoxin"/>
    <property type="match status" value="4"/>
</dbReference>
<keyword evidence="10" id="KW-0732">Signal</keyword>
<dbReference type="InterPro" id="IPR013766">
    <property type="entry name" value="Thioredoxin_domain"/>
</dbReference>
<evidence type="ECO:0000256" key="7">
    <source>
        <dbReference type="ARBA" id="ARBA00023284"/>
    </source>
</evidence>
<name>A0A812LBY3_9DINO</name>
<evidence type="ECO:0000313" key="13">
    <source>
        <dbReference type="Proteomes" id="UP000604046"/>
    </source>
</evidence>
<evidence type="ECO:0000256" key="3">
    <source>
        <dbReference type="ARBA" id="ARBA00006347"/>
    </source>
</evidence>
<dbReference type="Proteomes" id="UP000604046">
    <property type="component" value="Unassembled WGS sequence"/>
</dbReference>
<dbReference type="InterPro" id="IPR036249">
    <property type="entry name" value="Thioredoxin-like_sf"/>
</dbReference>
<dbReference type="Pfam" id="PF13472">
    <property type="entry name" value="Lipase_GDSL_2"/>
    <property type="match status" value="1"/>
</dbReference>
<dbReference type="SUPFAM" id="SSF52833">
    <property type="entry name" value="Thioredoxin-like"/>
    <property type="match status" value="4"/>
</dbReference>
<reference evidence="12" key="1">
    <citation type="submission" date="2021-02" db="EMBL/GenBank/DDBJ databases">
        <authorList>
            <person name="Dougan E. K."/>
            <person name="Rhodes N."/>
            <person name="Thang M."/>
            <person name="Chan C."/>
        </authorList>
    </citation>
    <scope>NUCLEOTIDE SEQUENCE</scope>
</reference>
<dbReference type="GO" id="GO:0005788">
    <property type="term" value="C:endoplasmic reticulum lumen"/>
    <property type="evidence" value="ECO:0007669"/>
    <property type="project" value="UniProtKB-SubCell"/>
</dbReference>
<evidence type="ECO:0000256" key="6">
    <source>
        <dbReference type="ARBA" id="ARBA00023235"/>
    </source>
</evidence>
<dbReference type="Pfam" id="PF00085">
    <property type="entry name" value="Thioredoxin"/>
    <property type="match status" value="4"/>
</dbReference>
<dbReference type="OrthoDB" id="72053at2759"/>
<dbReference type="InterPro" id="IPR036514">
    <property type="entry name" value="SGNH_hydro_sf"/>
</dbReference>
<dbReference type="PROSITE" id="PS51352">
    <property type="entry name" value="THIOREDOXIN_2"/>
    <property type="match status" value="3"/>
</dbReference>
<comment type="subcellular location">
    <subcellularLocation>
        <location evidence="2">Endoplasmic reticulum lumen</location>
    </subcellularLocation>
</comment>
<feature type="transmembrane region" description="Helical" evidence="9">
    <location>
        <begin position="423"/>
        <end position="448"/>
    </location>
</feature>
<comment type="similarity">
    <text evidence="3">Belongs to the protein disulfide isomerase family.</text>
</comment>
<keyword evidence="9" id="KW-1133">Transmembrane helix</keyword>
<keyword evidence="5" id="KW-0256">Endoplasmic reticulum</keyword>
<evidence type="ECO:0000313" key="12">
    <source>
        <dbReference type="EMBL" id="CAE7239391.1"/>
    </source>
</evidence>
<dbReference type="GO" id="GO:0003756">
    <property type="term" value="F:protein disulfide isomerase activity"/>
    <property type="evidence" value="ECO:0007669"/>
    <property type="project" value="UniProtKB-EC"/>
</dbReference>
<dbReference type="SUPFAM" id="SSF52266">
    <property type="entry name" value="SGNH hydrolase"/>
    <property type="match status" value="1"/>
</dbReference>
<feature type="non-terminal residue" evidence="12">
    <location>
        <position position="1542"/>
    </location>
</feature>
<dbReference type="PANTHER" id="PTHR18929:SF132">
    <property type="entry name" value="PROTEIN DISULFIDE-ISOMERASE A3"/>
    <property type="match status" value="1"/>
</dbReference>
<dbReference type="InterPro" id="IPR013830">
    <property type="entry name" value="SGNH_hydro"/>
</dbReference>
<organism evidence="12 13">
    <name type="scientific">Symbiodinium natans</name>
    <dbReference type="NCBI Taxonomy" id="878477"/>
    <lineage>
        <taxon>Eukaryota</taxon>
        <taxon>Sar</taxon>
        <taxon>Alveolata</taxon>
        <taxon>Dinophyceae</taxon>
        <taxon>Suessiales</taxon>
        <taxon>Symbiodiniaceae</taxon>
        <taxon>Symbiodinium</taxon>
    </lineage>
</organism>
<evidence type="ECO:0000256" key="10">
    <source>
        <dbReference type="SAM" id="SignalP"/>
    </source>
</evidence>
<dbReference type="CDD" id="cd02961">
    <property type="entry name" value="PDI_a_family"/>
    <property type="match status" value="2"/>
</dbReference>
<keyword evidence="13" id="KW-1185">Reference proteome</keyword>
<evidence type="ECO:0000256" key="1">
    <source>
        <dbReference type="ARBA" id="ARBA00001182"/>
    </source>
</evidence>
<dbReference type="InterPro" id="IPR017937">
    <property type="entry name" value="Thioredoxin_CS"/>
</dbReference>
<dbReference type="InterPro" id="IPR006311">
    <property type="entry name" value="TAT_signal"/>
</dbReference>
<dbReference type="EMBL" id="CAJNDS010000885">
    <property type="protein sequence ID" value="CAE7239391.1"/>
    <property type="molecule type" value="Genomic_DNA"/>
</dbReference>
<evidence type="ECO:0000256" key="5">
    <source>
        <dbReference type="ARBA" id="ARBA00022824"/>
    </source>
</evidence>
<keyword evidence="6" id="KW-0413">Isomerase</keyword>
<evidence type="ECO:0000256" key="9">
    <source>
        <dbReference type="SAM" id="Phobius"/>
    </source>
</evidence>
<proteinExistence type="inferred from homology"/>
<feature type="domain" description="Thioredoxin" evidence="11">
    <location>
        <begin position="1298"/>
        <end position="1450"/>
    </location>
</feature>
<keyword evidence="9" id="KW-0812">Transmembrane</keyword>
<evidence type="ECO:0000256" key="2">
    <source>
        <dbReference type="ARBA" id="ARBA00004319"/>
    </source>
</evidence>
<feature type="domain" description="Thioredoxin" evidence="11">
    <location>
        <begin position="508"/>
        <end position="656"/>
    </location>
</feature>
<feature type="region of interest" description="Disordered" evidence="8">
    <location>
        <begin position="790"/>
        <end position="811"/>
    </location>
</feature>
<feature type="compositionally biased region" description="Low complexity" evidence="8">
    <location>
        <begin position="802"/>
        <end position="811"/>
    </location>
</feature>
<keyword evidence="7" id="KW-0676">Redox-active center</keyword>
<keyword evidence="9" id="KW-0472">Membrane</keyword>
<accession>A0A812LBY3</accession>
<comment type="catalytic activity">
    <reaction evidence="1">
        <text>Catalyzes the rearrangement of -S-S- bonds in proteins.</text>
        <dbReference type="EC" id="5.3.4.1"/>
    </reaction>
</comment>
<feature type="domain" description="Thioredoxin" evidence="11">
    <location>
        <begin position="1062"/>
        <end position="1199"/>
    </location>
</feature>
<dbReference type="EC" id="5.3.4.1" evidence="4"/>
<evidence type="ECO:0000256" key="4">
    <source>
        <dbReference type="ARBA" id="ARBA00012723"/>
    </source>
</evidence>
<sequence length="1542" mass="170318">MSGSMRRALRGMGIAAAGLSVAGAAQAAHLRWRYCCPGEPPGERHGHVGRNFQGKPLKILFVGDSVAVGVGAKMAAPLQAACAERLAKIQRRPVEWCTIAENGADVRELHALVDEGDHSFDIAVVLCGVNDGKKFLQGRWPSHFREDLAALCGTLRKAAPDSVITVPQLLGHVEAPLFQQWPMCHLVDALFGQFEAQKTALEAAGTVRSLSSDSRPVLQADARWWSVDGIHPSGEGYRKLGEWQLVWKMEKQRKHQVFLAGADFVAKSGYPLTFHAGWVLRSWQIHEDGASSAISFCLRKEAEKPSLADKQLSSKGLAQSKAKTERLQKRIKEAQSSGQSGVGELRELFVCNSVLIQEALLLEDEVKASFWFNASGVATVLWLVMTLWTWVLVFGWTFVPGVTAFDKAAEHNANYCGAWATVLAARITAILAVLFLIVNVLTVVNWLATILITSDAFAQSMLKKACDIDRQALGFPVAQLLVKALLLRGRRALIAEVRSIIWFTDRRHKLSDHHIRINLPAASGGNGQTIQSFPFLCLLFLILFEKTANRSEKLKYVLTREDHPPMLLEIFSPTCPACEAFAPHMSGAAERIKQEAPGIKVVAVDGTQAESIMKELGTQEFPSVFFLGSDKSKARMNYKEANSADAIVSWTLKVSAPTIQNISAAELPNLDSSKLPFLVLRSSNMVPAFASLAQDYKLKFDAFWIKVDTSPVSQIMHAGQDARNFTWTDPKADSLDDDGELFEDFVKENIFPAVIMLPDVKKVSSMLDGLGPDAQLLWLVLNSTEAQPESDRSCGEEATCSAGPAAAGDPTDALQRAYAPHRRMFQRAVAVAREKKAKVYGLCIDIARWPDWVERELYAWTAPVLVAQRFRHGPRYFFADHGLPANARQLTEWFNGLLTRSPRQMSERPAPSSSVKLWRKFVNLGLEDALRAEPATLLYTFKSPDSLSQEQEVIDHEDEMEALDTLAGWLKENCERPPLLGALDVRRNEVPLSLYAAASIGGLTAPNLYFIESDQGKPSMGVRWAGEVSEHLDRASRIPDDPIGQREGVLTKGLRGIIQWVLAKARPLPSLKLPSNPDLSKFSASTSSSQVVDLESEAALQDLLQKNLTGFVEFFSPSCGACKKFAPVYESAARKAQANIGKHAFARIDCSTTLGEQSCNRHGIEAYPSVFYMHGGQMDKYPGGSKRKELLDYLATMTEPAVIDVASEEEAWALVKSKQMPVLLWRGGETVNYTNVQAAALDWRRHARLSKLQTPNDDNGSLMLLWPGTAKKVSRYLPHESDEPYSSDSVAIWLAEEFVKSEPAPSTQSWPVKTVVGTTFREMVFDPLDKGQHVMLEVYAPWCGHCKKLAPEYEKFARKMAEEGREIVVAKLNGDANGIPYGGFEYTGYPTIFYLAPGSSGIVKVSERTAADLITFVRKNKVPSLAKAASHKEDRKSPDSLLEQFQSEDIPVPQTSPVLTVVLKNFIQTVFSDNRKCILMVYAKGCPHCQNMLPQFESFASDLGHREDMTVAKMDGQKNDLPFSGFDVKGYPTLFFIDAGQK</sequence>
<evidence type="ECO:0000256" key="8">
    <source>
        <dbReference type="SAM" id="MobiDB-lite"/>
    </source>
</evidence>
<feature type="transmembrane region" description="Helical" evidence="9">
    <location>
        <begin position="380"/>
        <end position="402"/>
    </location>
</feature>
<dbReference type="GO" id="GO:0006457">
    <property type="term" value="P:protein folding"/>
    <property type="evidence" value="ECO:0007669"/>
    <property type="project" value="TreeGrafter"/>
</dbReference>
<comment type="caution">
    <text evidence="12">The sequence shown here is derived from an EMBL/GenBank/DDBJ whole genome shotgun (WGS) entry which is preliminary data.</text>
</comment>
<feature type="chain" id="PRO_5032795945" description="protein disulfide-isomerase" evidence="10">
    <location>
        <begin position="28"/>
        <end position="1542"/>
    </location>
</feature>
<dbReference type="GO" id="GO:0034976">
    <property type="term" value="P:response to endoplasmic reticulum stress"/>
    <property type="evidence" value="ECO:0007669"/>
    <property type="project" value="TreeGrafter"/>
</dbReference>
<dbReference type="PANTHER" id="PTHR18929">
    <property type="entry name" value="PROTEIN DISULFIDE ISOMERASE"/>
    <property type="match status" value="1"/>
</dbReference>
<evidence type="ECO:0000259" key="11">
    <source>
        <dbReference type="PROSITE" id="PS51352"/>
    </source>
</evidence>
<protein>
    <recommendedName>
        <fullName evidence="4">protein disulfide-isomerase</fullName>
        <ecNumber evidence="4">5.3.4.1</ecNumber>
    </recommendedName>
</protein>
<dbReference type="Gene3D" id="3.40.50.1110">
    <property type="entry name" value="SGNH hydrolase"/>
    <property type="match status" value="1"/>
</dbReference>
<dbReference type="PROSITE" id="PS51318">
    <property type="entry name" value="TAT"/>
    <property type="match status" value="1"/>
</dbReference>
<feature type="signal peptide" evidence="10">
    <location>
        <begin position="1"/>
        <end position="27"/>
    </location>
</feature>